<accession>A0A0E9UGL1</accession>
<name>A0A0E9UGL1_ANGAN</name>
<organism evidence="1">
    <name type="scientific">Anguilla anguilla</name>
    <name type="common">European freshwater eel</name>
    <name type="synonym">Muraena anguilla</name>
    <dbReference type="NCBI Taxonomy" id="7936"/>
    <lineage>
        <taxon>Eukaryota</taxon>
        <taxon>Metazoa</taxon>
        <taxon>Chordata</taxon>
        <taxon>Craniata</taxon>
        <taxon>Vertebrata</taxon>
        <taxon>Euteleostomi</taxon>
        <taxon>Actinopterygii</taxon>
        <taxon>Neopterygii</taxon>
        <taxon>Teleostei</taxon>
        <taxon>Anguilliformes</taxon>
        <taxon>Anguillidae</taxon>
        <taxon>Anguilla</taxon>
    </lineage>
</organism>
<evidence type="ECO:0000313" key="1">
    <source>
        <dbReference type="EMBL" id="JAH64113.1"/>
    </source>
</evidence>
<sequence length="48" mass="5584">MIINSSKEPRLLNFFKRSPFKEIKVKFIQVKSQTSVHNARSVLIPNLV</sequence>
<protein>
    <submittedName>
        <fullName evidence="1">Uncharacterized protein</fullName>
    </submittedName>
</protein>
<proteinExistence type="predicted"/>
<dbReference type="AlphaFoldDB" id="A0A0E9UGL1"/>
<reference evidence="1" key="1">
    <citation type="submission" date="2014-11" db="EMBL/GenBank/DDBJ databases">
        <authorList>
            <person name="Amaro Gonzalez C."/>
        </authorList>
    </citation>
    <scope>NUCLEOTIDE SEQUENCE</scope>
</reference>
<reference evidence="1" key="2">
    <citation type="journal article" date="2015" name="Fish Shellfish Immunol.">
        <title>Early steps in the European eel (Anguilla anguilla)-Vibrio vulnificus interaction in the gills: Role of the RtxA13 toxin.</title>
        <authorList>
            <person name="Callol A."/>
            <person name="Pajuelo D."/>
            <person name="Ebbesson L."/>
            <person name="Teles M."/>
            <person name="MacKenzie S."/>
            <person name="Amaro C."/>
        </authorList>
    </citation>
    <scope>NUCLEOTIDE SEQUENCE</scope>
</reference>
<dbReference type="EMBL" id="GBXM01044464">
    <property type="protein sequence ID" value="JAH64113.1"/>
    <property type="molecule type" value="Transcribed_RNA"/>
</dbReference>